<dbReference type="InterPro" id="IPR027417">
    <property type="entry name" value="P-loop_NTPase"/>
</dbReference>
<dbReference type="InterPro" id="IPR036388">
    <property type="entry name" value="WH-like_DNA-bd_sf"/>
</dbReference>
<evidence type="ECO:0000313" key="3">
    <source>
        <dbReference type="EMBL" id="TQL97023.1"/>
    </source>
</evidence>
<feature type="domain" description="HTH luxR-type" evidence="2">
    <location>
        <begin position="794"/>
        <end position="859"/>
    </location>
</feature>
<dbReference type="Gene3D" id="3.40.50.300">
    <property type="entry name" value="P-loop containing nucleotide triphosphate hydrolases"/>
    <property type="match status" value="1"/>
</dbReference>
<dbReference type="AlphaFoldDB" id="A0A543CIV0"/>
<dbReference type="PRINTS" id="PR00038">
    <property type="entry name" value="HTHLUXR"/>
</dbReference>
<sequence length="872" mass="94126">MLSRPVLFERLLATRVTVISAPAGSGKTVLLRSWIGLEYLAGRVGWVPSEREKRDPQRFWLSVLRALRQTGSGAGLVQALSAAPDLNGWAIVERLLTDLAPLQGRLWLVIDDVHELGPEVLRQLELLVMRAPAELRFVLATRHGVQLGLHRLRLEEELTEVRATDLKFTLAEAEELLEMAGVQLPGPALAKLHERTEGWAAGLRLAALSLAGHPDPERFAAEFSGSERTVAEYLLAEVLDRQSEQVRRLLLRTSVLERVNGELAGLLTGDEGGERVLQDLEQANAFVVALDTARSWFRYHQMFAELLQLGLRRTAPGEIAGLHLAAAGWFAGHGYPVEAIRHAQAAQDWGLAVRLLADHWPALHLDGQTATVHELMAGFPAGMAAANAELAAVAAADELARGSLAAAERYLGLAGQASAPAPEERRGQLRLLLGVVRLLLARQRGDLPAVAEEAERLQALADTPDAAPPALGKELRALALISLGSAEYWAARFEDAEPHLARGAALAQQIGRPFLEVTGLAYQAATEFNRSLTRSAEHSWQAVKLAERHGWTDEPAAGPAYMMLGAVLAWQGRPGEAEPWVQRAERTVRAEADPAAALGVLHLRGVLELARGRDLHAVAAFQATERLARHLAVPHLLVTQARALLLHTLVRLGEITRAEHGLAELGEQDRDRGEIRIALAALQLAKNNPHAAVAALAPVLDGSASLFRRSWLAGAFLLEAIARDALGDRGAAERALERALDLAEPDSTLLWFLLQPAPGLLAHQAGHRTSHASLITEIDSVLAARNSASPPAGPPASPEPLSSTEIRVMRYLPTNLTGPEIARELSVSRNTVKTHMRKIYAKLGTHTRAEAVTRARALGLLAPSAASGMNPL</sequence>
<dbReference type="CDD" id="cd06170">
    <property type="entry name" value="LuxR_C_like"/>
    <property type="match status" value="1"/>
</dbReference>
<dbReference type="SUPFAM" id="SSF46894">
    <property type="entry name" value="C-terminal effector domain of the bipartite response regulators"/>
    <property type="match status" value="1"/>
</dbReference>
<accession>A0A543CIV0</accession>
<dbReference type="SUPFAM" id="SSF52540">
    <property type="entry name" value="P-loop containing nucleoside triphosphate hydrolases"/>
    <property type="match status" value="1"/>
</dbReference>
<dbReference type="SMART" id="SM00421">
    <property type="entry name" value="HTH_LUXR"/>
    <property type="match status" value="1"/>
</dbReference>
<reference evidence="3 4" key="1">
    <citation type="submission" date="2019-06" db="EMBL/GenBank/DDBJ databases">
        <title>Sequencing the genomes of 1000 actinobacteria strains.</title>
        <authorList>
            <person name="Klenk H.-P."/>
        </authorList>
    </citation>
    <scope>NUCLEOTIDE SEQUENCE [LARGE SCALE GENOMIC DNA]</scope>
    <source>
        <strain evidence="3 4">DSM 102200</strain>
    </source>
</reference>
<evidence type="ECO:0000259" key="2">
    <source>
        <dbReference type="PROSITE" id="PS50043"/>
    </source>
</evidence>
<protein>
    <submittedName>
        <fullName evidence="3">LuxR family maltose regulon positive regulatory protein</fullName>
    </submittedName>
</protein>
<dbReference type="PANTHER" id="PTHR43214">
    <property type="entry name" value="TWO-COMPONENT RESPONSE REGULATOR"/>
    <property type="match status" value="1"/>
</dbReference>
<dbReference type="InterPro" id="IPR016032">
    <property type="entry name" value="Sig_transdc_resp-reg_C-effctor"/>
</dbReference>
<dbReference type="InterPro" id="IPR039420">
    <property type="entry name" value="WalR-like"/>
</dbReference>
<dbReference type="GO" id="GO:0003677">
    <property type="term" value="F:DNA binding"/>
    <property type="evidence" value="ECO:0007669"/>
    <property type="project" value="UniProtKB-KW"/>
</dbReference>
<dbReference type="Gene3D" id="1.25.40.10">
    <property type="entry name" value="Tetratricopeptide repeat domain"/>
    <property type="match status" value="1"/>
</dbReference>
<dbReference type="PANTHER" id="PTHR43214:SF38">
    <property type="entry name" value="NITRATE_NITRITE RESPONSE REGULATOR PROTEIN NARL"/>
    <property type="match status" value="1"/>
</dbReference>
<keyword evidence="4" id="KW-1185">Reference proteome</keyword>
<dbReference type="PROSITE" id="PS50043">
    <property type="entry name" value="HTH_LUXR_2"/>
    <property type="match status" value="1"/>
</dbReference>
<evidence type="ECO:0000256" key="1">
    <source>
        <dbReference type="ARBA" id="ARBA00023125"/>
    </source>
</evidence>
<organism evidence="3 4">
    <name type="scientific">Actinoallomurus bryophytorum</name>
    <dbReference type="NCBI Taxonomy" id="1490222"/>
    <lineage>
        <taxon>Bacteria</taxon>
        <taxon>Bacillati</taxon>
        <taxon>Actinomycetota</taxon>
        <taxon>Actinomycetes</taxon>
        <taxon>Streptosporangiales</taxon>
        <taxon>Thermomonosporaceae</taxon>
        <taxon>Actinoallomurus</taxon>
    </lineage>
</organism>
<comment type="caution">
    <text evidence="3">The sequence shown here is derived from an EMBL/GenBank/DDBJ whole genome shotgun (WGS) entry which is preliminary data.</text>
</comment>
<dbReference type="Proteomes" id="UP000316096">
    <property type="component" value="Unassembled WGS sequence"/>
</dbReference>
<dbReference type="SUPFAM" id="SSF48452">
    <property type="entry name" value="TPR-like"/>
    <property type="match status" value="1"/>
</dbReference>
<gene>
    <name evidence="3" type="ORF">FB559_2595</name>
</gene>
<dbReference type="Gene3D" id="1.10.10.10">
    <property type="entry name" value="Winged helix-like DNA-binding domain superfamily/Winged helix DNA-binding domain"/>
    <property type="match status" value="1"/>
</dbReference>
<dbReference type="InterPro" id="IPR059106">
    <property type="entry name" value="WHD_MalT"/>
</dbReference>
<proteinExistence type="predicted"/>
<dbReference type="Pfam" id="PF00196">
    <property type="entry name" value="GerE"/>
    <property type="match status" value="1"/>
</dbReference>
<dbReference type="InterPro" id="IPR011990">
    <property type="entry name" value="TPR-like_helical_dom_sf"/>
</dbReference>
<name>A0A543CIV0_9ACTN</name>
<dbReference type="EMBL" id="VFOZ01000001">
    <property type="protein sequence ID" value="TQL97023.1"/>
    <property type="molecule type" value="Genomic_DNA"/>
</dbReference>
<dbReference type="InterPro" id="IPR000792">
    <property type="entry name" value="Tscrpt_reg_LuxR_C"/>
</dbReference>
<evidence type="ECO:0000313" key="4">
    <source>
        <dbReference type="Proteomes" id="UP000316096"/>
    </source>
</evidence>
<dbReference type="Pfam" id="PF25873">
    <property type="entry name" value="WHD_MalT"/>
    <property type="match status" value="1"/>
</dbReference>
<keyword evidence="1" id="KW-0238">DNA-binding</keyword>
<dbReference type="GO" id="GO:0006355">
    <property type="term" value="P:regulation of DNA-templated transcription"/>
    <property type="evidence" value="ECO:0007669"/>
    <property type="project" value="InterPro"/>
</dbReference>